<keyword evidence="2" id="KW-1185">Reference proteome</keyword>
<dbReference type="Proteomes" id="UP000317909">
    <property type="component" value="Chromosome"/>
</dbReference>
<evidence type="ECO:0000313" key="2">
    <source>
        <dbReference type="Proteomes" id="UP000317909"/>
    </source>
</evidence>
<evidence type="ECO:0008006" key="3">
    <source>
        <dbReference type="Google" id="ProtNLM"/>
    </source>
</evidence>
<proteinExistence type="predicted"/>
<dbReference type="KEGG" id="llh:I41_27280"/>
<dbReference type="EMBL" id="CP036339">
    <property type="protein sequence ID" value="QDT73539.1"/>
    <property type="molecule type" value="Genomic_DNA"/>
</dbReference>
<accession>A0A517TYT1</accession>
<dbReference type="SUPFAM" id="SSF53850">
    <property type="entry name" value="Periplasmic binding protein-like II"/>
    <property type="match status" value="1"/>
</dbReference>
<evidence type="ECO:0000313" key="1">
    <source>
        <dbReference type="EMBL" id="QDT73539.1"/>
    </source>
</evidence>
<reference evidence="1 2" key="1">
    <citation type="submission" date="2019-02" db="EMBL/GenBank/DDBJ databases">
        <title>Deep-cultivation of Planctomycetes and their phenomic and genomic characterization uncovers novel biology.</title>
        <authorList>
            <person name="Wiegand S."/>
            <person name="Jogler M."/>
            <person name="Boedeker C."/>
            <person name="Pinto D."/>
            <person name="Vollmers J."/>
            <person name="Rivas-Marin E."/>
            <person name="Kohn T."/>
            <person name="Peeters S.H."/>
            <person name="Heuer A."/>
            <person name="Rast P."/>
            <person name="Oberbeckmann S."/>
            <person name="Bunk B."/>
            <person name="Jeske O."/>
            <person name="Meyerdierks A."/>
            <person name="Storesund J.E."/>
            <person name="Kallscheuer N."/>
            <person name="Luecker S."/>
            <person name="Lage O.M."/>
            <person name="Pohl T."/>
            <person name="Merkel B.J."/>
            <person name="Hornburger P."/>
            <person name="Mueller R.-W."/>
            <person name="Bruemmer F."/>
            <person name="Labrenz M."/>
            <person name="Spormann A.M."/>
            <person name="Op den Camp H."/>
            <person name="Overmann J."/>
            <person name="Amann R."/>
            <person name="Jetten M.S.M."/>
            <person name="Mascher T."/>
            <person name="Medema M.H."/>
            <person name="Devos D.P."/>
            <person name="Kaster A.-K."/>
            <person name="Ovreas L."/>
            <person name="Rohde M."/>
            <person name="Galperin M.Y."/>
            <person name="Jogler C."/>
        </authorList>
    </citation>
    <scope>NUCLEOTIDE SEQUENCE [LARGE SCALE GENOMIC DNA]</scope>
    <source>
        <strain evidence="1 2">I41</strain>
    </source>
</reference>
<dbReference type="InterPro" id="IPR011852">
    <property type="entry name" value="TRAP_TAXI"/>
</dbReference>
<protein>
    <recommendedName>
        <fullName evidence="3">TRAP transporter solute receptor, TAXI family</fullName>
    </recommendedName>
</protein>
<sequence length="484" mass="52600">MINRIRCLVAGRTLAVLGSIGFAVLGLSLAAPLLIERETPILRMSAGPYSTRRHAIAQYMGKQAAQNDLIIKLEANAGSEDCLNLLKAGQLDAAVVSSGVKVPDDDDIMVLGAVQLEAVHILVRKEMAEAGPLSEAVRGKRINIGEKGSTERLLAREFLAFARLQLPSASHSGDVVATEYSKACLIDKCQAILQSSGATKDTLIAELPDCLIVLASMPSPIVQSLVEAADYRIVPLPATRAFLMDNMQDSQAKTTVVEREFLEPTVIPAHSYFTTRGYPAADCETIGVRLLVVAHKSLSDRAVRPLMKTVFEGEFSRRIQPKSAREIATPYAIHPAAVAYLDRDKPLAVEAVMEWFSKGLSIFGAFSAGALSLYSLLRRRKARAPSDYFAEIRRIDQIALGADVDSTATIQPHELSKHLDDRLLELRQELIGDICEGSIKGDQVISNILTLLNDTRGNLHTLDDAVASLSDRPRRTRRTTAVAA</sequence>
<name>A0A517TYT1_9BACT</name>
<organism evidence="1 2">
    <name type="scientific">Lacipirellula limnantheis</name>
    <dbReference type="NCBI Taxonomy" id="2528024"/>
    <lineage>
        <taxon>Bacteria</taxon>
        <taxon>Pseudomonadati</taxon>
        <taxon>Planctomycetota</taxon>
        <taxon>Planctomycetia</taxon>
        <taxon>Pirellulales</taxon>
        <taxon>Lacipirellulaceae</taxon>
        <taxon>Lacipirellula</taxon>
    </lineage>
</organism>
<dbReference type="PANTHER" id="PTHR42941">
    <property type="entry name" value="SLL1037 PROTEIN"/>
    <property type="match status" value="1"/>
</dbReference>
<dbReference type="AlphaFoldDB" id="A0A517TYT1"/>
<dbReference type="PANTHER" id="PTHR42941:SF1">
    <property type="entry name" value="SLL1037 PROTEIN"/>
    <property type="match status" value="1"/>
</dbReference>
<gene>
    <name evidence="1" type="ORF">I41_27280</name>
</gene>
<dbReference type="Gene3D" id="3.40.190.10">
    <property type="entry name" value="Periplasmic binding protein-like II"/>
    <property type="match status" value="2"/>
</dbReference>